<reference evidence="1" key="1">
    <citation type="submission" date="2023-02" db="EMBL/GenBank/DDBJ databases">
        <authorList>
            <person name="Ashton P.M."/>
            <person name="Dallman T."/>
            <person name="Nair S."/>
            <person name="De Pinna E."/>
            <person name="Peters T."/>
            <person name="Grant K."/>
        </authorList>
    </citation>
    <scope>NUCLEOTIDE SEQUENCE</scope>
    <source>
        <strain evidence="1">01103883</strain>
    </source>
</reference>
<dbReference type="AlphaFoldDB" id="A0AAD2Z6M3"/>
<evidence type="ECO:0000313" key="1">
    <source>
        <dbReference type="EMBL" id="ELI8104645.1"/>
    </source>
</evidence>
<gene>
    <name evidence="1" type="ORF">RSF11_004429</name>
</gene>
<organism evidence="1 2">
    <name type="scientific">Yersinia enterocolitica</name>
    <dbReference type="NCBI Taxonomy" id="630"/>
    <lineage>
        <taxon>Bacteria</taxon>
        <taxon>Pseudomonadati</taxon>
        <taxon>Pseudomonadota</taxon>
        <taxon>Gammaproteobacteria</taxon>
        <taxon>Enterobacterales</taxon>
        <taxon>Yersiniaceae</taxon>
        <taxon>Yersinia</taxon>
    </lineage>
</organism>
<evidence type="ECO:0000313" key="2">
    <source>
        <dbReference type="Proteomes" id="UP001182355"/>
    </source>
</evidence>
<accession>A0AAD2Z6M3</accession>
<dbReference type="EMBL" id="ABNAVX010000072">
    <property type="protein sequence ID" value="ELI8104645.1"/>
    <property type="molecule type" value="Genomic_DNA"/>
</dbReference>
<dbReference type="RefSeq" id="WP_050322478.1">
    <property type="nucleotide sequence ID" value="NZ_CTRB01000038.1"/>
</dbReference>
<sequence>MSEIKVYGLDSSLIHDADPKDGFVVDVVRFNDYVELEKKYQALVGENAAAIEAVRIFSNATEQLTEIIGDEIGMDGVSKLLHGFSIVGSMPATTQALNEIKAQGVDEFAAEMESITDIDSLGKTRKRIAHRFITLATKFAASLRGSHEIKS</sequence>
<name>A0AAD2Z6M3_YEREN</name>
<proteinExistence type="predicted"/>
<dbReference type="Proteomes" id="UP001182355">
    <property type="component" value="Unassembled WGS sequence"/>
</dbReference>
<protein>
    <submittedName>
        <fullName evidence="1">Uncharacterized protein</fullName>
    </submittedName>
</protein>
<comment type="caution">
    <text evidence="1">The sequence shown here is derived from an EMBL/GenBank/DDBJ whole genome shotgun (WGS) entry which is preliminary data.</text>
</comment>